<accession>A0A2W1NS17</accession>
<dbReference type="Gene3D" id="2.40.30.170">
    <property type="match status" value="1"/>
</dbReference>
<dbReference type="GO" id="GO:0015562">
    <property type="term" value="F:efflux transmembrane transporter activity"/>
    <property type="evidence" value="ECO:0007669"/>
    <property type="project" value="TreeGrafter"/>
</dbReference>
<proteinExistence type="inferred from homology"/>
<comment type="caution">
    <text evidence="6">The sequence shown here is derived from an EMBL/GenBank/DDBJ whole genome shotgun (WGS) entry which is preliminary data.</text>
</comment>
<feature type="domain" description="Multidrug resistance protein MdtA-like alpha-helical hairpin" evidence="3">
    <location>
        <begin position="105"/>
        <end position="173"/>
    </location>
</feature>
<dbReference type="InterPro" id="IPR058625">
    <property type="entry name" value="MdtA-like_BSH"/>
</dbReference>
<feature type="transmembrane region" description="Helical" evidence="2">
    <location>
        <begin position="12"/>
        <end position="30"/>
    </location>
</feature>
<evidence type="ECO:0000256" key="2">
    <source>
        <dbReference type="SAM" id="Phobius"/>
    </source>
</evidence>
<reference evidence="6 7" key="1">
    <citation type="submission" date="2018-06" db="EMBL/GenBank/DDBJ databases">
        <title>The draft genome sequence of Crocinitomix sp. SM1701.</title>
        <authorList>
            <person name="Zhang X."/>
        </authorList>
    </citation>
    <scope>NUCLEOTIDE SEQUENCE [LARGE SCALE GENOMIC DNA]</scope>
    <source>
        <strain evidence="6 7">SM1701</strain>
    </source>
</reference>
<dbReference type="Gene3D" id="2.40.50.100">
    <property type="match status" value="1"/>
</dbReference>
<dbReference type="PANTHER" id="PTHR30469">
    <property type="entry name" value="MULTIDRUG RESISTANCE PROTEIN MDTA"/>
    <property type="match status" value="1"/>
</dbReference>
<dbReference type="GO" id="GO:1990281">
    <property type="term" value="C:efflux pump complex"/>
    <property type="evidence" value="ECO:0007669"/>
    <property type="project" value="TreeGrafter"/>
</dbReference>
<dbReference type="PANTHER" id="PTHR30469:SF33">
    <property type="entry name" value="SLR1207 PROTEIN"/>
    <property type="match status" value="1"/>
</dbReference>
<dbReference type="Proteomes" id="UP000249248">
    <property type="component" value="Unassembled WGS sequence"/>
</dbReference>
<keyword evidence="7" id="KW-1185">Reference proteome</keyword>
<gene>
    <name evidence="6" type="ORF">DNU06_06365</name>
</gene>
<organism evidence="6 7">
    <name type="scientific">Putridiphycobacter roseus</name>
    <dbReference type="NCBI Taxonomy" id="2219161"/>
    <lineage>
        <taxon>Bacteria</taxon>
        <taxon>Pseudomonadati</taxon>
        <taxon>Bacteroidota</taxon>
        <taxon>Flavobacteriia</taxon>
        <taxon>Flavobacteriales</taxon>
        <taxon>Crocinitomicaceae</taxon>
        <taxon>Putridiphycobacter</taxon>
    </lineage>
</organism>
<comment type="similarity">
    <text evidence="1">Belongs to the membrane fusion protein (MFP) (TC 8.A.1) family.</text>
</comment>
<dbReference type="InterPro" id="IPR058624">
    <property type="entry name" value="MdtA-like_HH"/>
</dbReference>
<dbReference type="NCBIfam" id="TIGR01730">
    <property type="entry name" value="RND_mfp"/>
    <property type="match status" value="1"/>
</dbReference>
<feature type="domain" description="Multidrug resistance protein MdtA-like barrel-sandwich hybrid" evidence="4">
    <location>
        <begin position="64"/>
        <end position="203"/>
    </location>
</feature>
<feature type="domain" description="CusB-like beta-barrel" evidence="5">
    <location>
        <begin position="215"/>
        <end position="290"/>
    </location>
</feature>
<dbReference type="EMBL" id="QKSB01000003">
    <property type="protein sequence ID" value="PZE17448.1"/>
    <property type="molecule type" value="Genomic_DNA"/>
</dbReference>
<evidence type="ECO:0000256" key="1">
    <source>
        <dbReference type="ARBA" id="ARBA00009477"/>
    </source>
</evidence>
<name>A0A2W1NS17_9FLAO</name>
<protein>
    <submittedName>
        <fullName evidence="6">Efflux RND transporter periplasmic adaptor subunit</fullName>
    </submittedName>
</protein>
<dbReference type="Pfam" id="PF25876">
    <property type="entry name" value="HH_MFP_RND"/>
    <property type="match status" value="1"/>
</dbReference>
<evidence type="ECO:0000313" key="6">
    <source>
        <dbReference type="EMBL" id="PZE17448.1"/>
    </source>
</evidence>
<sequence>MNMQKKRVRSIIIWSIVVILLGLFVYKQFIQKDPVYIAIQKEVTLEETLYAEVSATGTINPIELVDVGTQVSGIISEILVDFNDRVKSGQVLARMDKRILTSSLKESRSNLLKAEVTLKQSKRELDRNTKLFSKGFIAEIELENAQYDFDNAEATYNVAKLQLDKNEVNLGYANIVSPIDGIVISKNIDVGQTIAASFTTPILFSIANDLKQMKIEASVDEADIGMVKPGQKVFFTVDAFPEDLFEGVVKQVQLEPTVIQNVVTYNVIVIIQNPDLKLMPGMTATLIIRTKENPVSLAVPNAALSFFPSEEDIKQLNKKHFKIEALNQTDKSTVWVINEQKMSEKSVLVNFTNGIRSAISGELNAGDSVITNINMTIGEKKSGSFFSENKEEK</sequence>
<keyword evidence="2" id="KW-0812">Transmembrane</keyword>
<dbReference type="InterPro" id="IPR058792">
    <property type="entry name" value="Beta-barrel_RND_2"/>
</dbReference>
<dbReference type="Pfam" id="PF25917">
    <property type="entry name" value="BSH_RND"/>
    <property type="match status" value="1"/>
</dbReference>
<evidence type="ECO:0000259" key="4">
    <source>
        <dbReference type="Pfam" id="PF25917"/>
    </source>
</evidence>
<dbReference type="SUPFAM" id="SSF111369">
    <property type="entry name" value="HlyD-like secretion proteins"/>
    <property type="match status" value="1"/>
</dbReference>
<dbReference type="Gene3D" id="1.10.287.470">
    <property type="entry name" value="Helix hairpin bin"/>
    <property type="match status" value="1"/>
</dbReference>
<dbReference type="AlphaFoldDB" id="A0A2W1NS17"/>
<evidence type="ECO:0000313" key="7">
    <source>
        <dbReference type="Proteomes" id="UP000249248"/>
    </source>
</evidence>
<keyword evidence="2" id="KW-0472">Membrane</keyword>
<keyword evidence="2" id="KW-1133">Transmembrane helix</keyword>
<dbReference type="InterPro" id="IPR006143">
    <property type="entry name" value="RND_pump_MFP"/>
</dbReference>
<evidence type="ECO:0000259" key="3">
    <source>
        <dbReference type="Pfam" id="PF25876"/>
    </source>
</evidence>
<dbReference type="Pfam" id="PF25954">
    <property type="entry name" value="Beta-barrel_RND_2"/>
    <property type="match status" value="1"/>
</dbReference>
<evidence type="ECO:0000259" key="5">
    <source>
        <dbReference type="Pfam" id="PF25954"/>
    </source>
</evidence>